<dbReference type="STRING" id="260084.SAMN02927928_3159"/>
<reference evidence="2" key="1">
    <citation type="submission" date="2016-10" db="EMBL/GenBank/DDBJ databases">
        <authorList>
            <person name="Varghese N."/>
            <person name="Submissions S."/>
        </authorList>
    </citation>
    <scope>NUCLEOTIDE SEQUENCE [LARGE SCALE GENOMIC DNA]</scope>
    <source>
        <strain evidence="2">CGMCC 1.3431</strain>
    </source>
</reference>
<keyword evidence="2" id="KW-1185">Reference proteome</keyword>
<dbReference type="EMBL" id="FMTS01000006">
    <property type="protein sequence ID" value="SCW75407.1"/>
    <property type="molecule type" value="Genomic_DNA"/>
</dbReference>
<dbReference type="Proteomes" id="UP000199150">
    <property type="component" value="Unassembled WGS sequence"/>
</dbReference>
<evidence type="ECO:0000313" key="1">
    <source>
        <dbReference type="EMBL" id="SCW75407.1"/>
    </source>
</evidence>
<sequence length="87" mass="9914">MEHDKHSAFLCSHVADGLRPVNLIAHERDHDWQFLCGEYDHGDDDCVLVCSACAFERFSDLSPYQTLEPGFLAECINGEWVISTFDH</sequence>
<dbReference type="AlphaFoldDB" id="A0A1G4T2G8"/>
<organism evidence="1 2">
    <name type="scientific">Asticcacaulis taihuensis</name>
    <dbReference type="NCBI Taxonomy" id="260084"/>
    <lineage>
        <taxon>Bacteria</taxon>
        <taxon>Pseudomonadati</taxon>
        <taxon>Pseudomonadota</taxon>
        <taxon>Alphaproteobacteria</taxon>
        <taxon>Caulobacterales</taxon>
        <taxon>Caulobacteraceae</taxon>
        <taxon>Asticcacaulis</taxon>
    </lineage>
</organism>
<protein>
    <submittedName>
        <fullName evidence="1">Uncharacterized protein</fullName>
    </submittedName>
</protein>
<gene>
    <name evidence="1" type="ORF">SAMN02927928_3159</name>
</gene>
<name>A0A1G4T2G8_9CAUL</name>
<accession>A0A1G4T2G8</accession>
<proteinExistence type="predicted"/>
<evidence type="ECO:0000313" key="2">
    <source>
        <dbReference type="Proteomes" id="UP000199150"/>
    </source>
</evidence>